<dbReference type="GO" id="GO:0005840">
    <property type="term" value="C:ribosome"/>
    <property type="evidence" value="ECO:0007669"/>
    <property type="project" value="UniProtKB-KW"/>
</dbReference>
<dbReference type="EMBL" id="JANPWB010000002">
    <property type="protein sequence ID" value="KAJ1205137.1"/>
    <property type="molecule type" value="Genomic_DNA"/>
</dbReference>
<dbReference type="InterPro" id="IPR028364">
    <property type="entry name" value="Ribosomal_uL1/biogenesis"/>
</dbReference>
<reference evidence="9" key="1">
    <citation type="journal article" date="2022" name="bioRxiv">
        <title>Sequencing and chromosome-scale assembly of the giantPleurodeles waltlgenome.</title>
        <authorList>
            <person name="Brown T."/>
            <person name="Elewa A."/>
            <person name="Iarovenko S."/>
            <person name="Subramanian E."/>
            <person name="Araus A.J."/>
            <person name="Petzold A."/>
            <person name="Susuki M."/>
            <person name="Suzuki K.-i.T."/>
            <person name="Hayashi T."/>
            <person name="Toyoda A."/>
            <person name="Oliveira C."/>
            <person name="Osipova E."/>
            <person name="Leigh N.D."/>
            <person name="Simon A."/>
            <person name="Yun M.H."/>
        </authorList>
    </citation>
    <scope>NUCLEOTIDE SEQUENCE</scope>
    <source>
        <strain evidence="9">20211129_DDA</strain>
        <tissue evidence="9">Liver</tissue>
    </source>
</reference>
<evidence type="ECO:0000256" key="1">
    <source>
        <dbReference type="ARBA" id="ARBA00004173"/>
    </source>
</evidence>
<comment type="caution">
    <text evidence="9">The sequence shown here is derived from an EMBL/GenBank/DDBJ whole genome shotgun (WGS) entry which is preliminary data.</text>
</comment>
<dbReference type="Gene3D" id="3.30.190.20">
    <property type="match status" value="1"/>
</dbReference>
<keyword evidence="10" id="KW-1185">Reference proteome</keyword>
<evidence type="ECO:0000256" key="4">
    <source>
        <dbReference type="ARBA" id="ARBA00022980"/>
    </source>
</evidence>
<dbReference type="FunFam" id="3.40.50.790:FF:000003">
    <property type="entry name" value="39S ribosomal protein L1, mitochondrial"/>
    <property type="match status" value="1"/>
</dbReference>
<proteinExistence type="inferred from homology"/>
<dbReference type="SUPFAM" id="SSF56808">
    <property type="entry name" value="Ribosomal protein L1"/>
    <property type="match status" value="1"/>
</dbReference>
<dbReference type="PANTHER" id="PTHR36427">
    <property type="entry name" value="54S RIBOSOMAL PROTEIN L1, MITOCHONDRIAL"/>
    <property type="match status" value="1"/>
</dbReference>
<gene>
    <name evidence="9" type="ORF">NDU88_000572</name>
</gene>
<keyword evidence="4" id="KW-0689">Ribosomal protein</keyword>
<dbReference type="Proteomes" id="UP001066276">
    <property type="component" value="Chromosome 1_2"/>
</dbReference>
<dbReference type="Gene3D" id="3.40.50.790">
    <property type="match status" value="1"/>
</dbReference>
<sequence length="319" mass="36162">MATLIRNVRVLSQCQTAVFPRMNSNLQVLSRHYVSCAAKRIPKKESNNVKAVKARLSEEELEMKRQDGNQHKPFGLTAWEPTDDVYVNKYYRWPIYELENAVKMLKTFQQLDFTYPKQHVYVDLKLDTSLNRKKKVEPFVSILQLPYRFTAEANKVIVFTESANEAKLALENGACCAGGIELVQQILDDEIQADFYVAVPSILPKLSPLKNKLRKQFPKNKRGSVGIDIPKMLQIFKQGHEYSVDNDCVQTKIASLHMPCEQIVANVDALIKDVCHHKPLNLGPFVKRGLVSSATSEALGFNFGRFIPPLGEEKPDNAN</sequence>
<dbReference type="Pfam" id="PF00687">
    <property type="entry name" value="Ribosomal_L1"/>
    <property type="match status" value="1"/>
</dbReference>
<dbReference type="AlphaFoldDB" id="A0AAV7VX11"/>
<dbReference type="PANTHER" id="PTHR36427:SF3">
    <property type="entry name" value="LARGE RIBOSOMAL SUBUNIT PROTEIN UL1M"/>
    <property type="match status" value="1"/>
</dbReference>
<evidence type="ECO:0000313" key="9">
    <source>
        <dbReference type="EMBL" id="KAJ1205137.1"/>
    </source>
</evidence>
<evidence type="ECO:0000313" key="10">
    <source>
        <dbReference type="Proteomes" id="UP001066276"/>
    </source>
</evidence>
<evidence type="ECO:0000256" key="7">
    <source>
        <dbReference type="ARBA" id="ARBA00035212"/>
    </source>
</evidence>
<evidence type="ECO:0000256" key="3">
    <source>
        <dbReference type="ARBA" id="ARBA00022946"/>
    </source>
</evidence>
<comment type="similarity">
    <text evidence="2">Belongs to the universal ribosomal protein uL1 family.</text>
</comment>
<comment type="subcellular location">
    <subcellularLocation>
        <location evidence="1">Mitochondrion</location>
    </subcellularLocation>
</comment>
<organism evidence="9 10">
    <name type="scientific">Pleurodeles waltl</name>
    <name type="common">Iberian ribbed newt</name>
    <dbReference type="NCBI Taxonomy" id="8319"/>
    <lineage>
        <taxon>Eukaryota</taxon>
        <taxon>Metazoa</taxon>
        <taxon>Chordata</taxon>
        <taxon>Craniata</taxon>
        <taxon>Vertebrata</taxon>
        <taxon>Euteleostomi</taxon>
        <taxon>Amphibia</taxon>
        <taxon>Batrachia</taxon>
        <taxon>Caudata</taxon>
        <taxon>Salamandroidea</taxon>
        <taxon>Salamandridae</taxon>
        <taxon>Pleurodelinae</taxon>
        <taxon>Pleurodeles</taxon>
    </lineage>
</organism>
<evidence type="ECO:0000256" key="6">
    <source>
        <dbReference type="ARBA" id="ARBA00023274"/>
    </source>
</evidence>
<dbReference type="InterPro" id="IPR023674">
    <property type="entry name" value="Ribosomal_uL1-like"/>
</dbReference>
<protein>
    <recommendedName>
        <fullName evidence="7">Large ribosomal subunit protein uL1m</fullName>
    </recommendedName>
    <alternativeName>
        <fullName evidence="8">39S ribosomal protein L1, mitochondrial</fullName>
    </alternativeName>
</protein>
<dbReference type="GO" id="GO:0005743">
    <property type="term" value="C:mitochondrial inner membrane"/>
    <property type="evidence" value="ECO:0007669"/>
    <property type="project" value="UniProtKB-ARBA"/>
</dbReference>
<name>A0AAV7VX11_PLEWA</name>
<evidence type="ECO:0000256" key="5">
    <source>
        <dbReference type="ARBA" id="ARBA00023128"/>
    </source>
</evidence>
<evidence type="ECO:0000256" key="8">
    <source>
        <dbReference type="ARBA" id="ARBA00077483"/>
    </source>
</evidence>
<keyword evidence="6" id="KW-0687">Ribonucleoprotein</keyword>
<evidence type="ECO:0000256" key="2">
    <source>
        <dbReference type="ARBA" id="ARBA00010531"/>
    </source>
</evidence>
<dbReference type="InterPro" id="IPR016095">
    <property type="entry name" value="Ribosomal_uL1_3-a/b-sand"/>
</dbReference>
<dbReference type="GO" id="GO:1990904">
    <property type="term" value="C:ribonucleoprotein complex"/>
    <property type="evidence" value="ECO:0007669"/>
    <property type="project" value="UniProtKB-KW"/>
</dbReference>
<keyword evidence="3" id="KW-0809">Transit peptide</keyword>
<keyword evidence="5" id="KW-0496">Mitochondrion</keyword>
<accession>A0AAV7VX11</accession>